<proteinExistence type="predicted"/>
<dbReference type="GO" id="GO:0006974">
    <property type="term" value="P:DNA damage response"/>
    <property type="evidence" value="ECO:0007669"/>
    <property type="project" value="InterPro"/>
</dbReference>
<gene>
    <name evidence="2" type="ORF">RHSIM_Rhsim07G0134400</name>
</gene>
<dbReference type="OrthoDB" id="645074at2759"/>
<feature type="compositionally biased region" description="Basic and acidic residues" evidence="1">
    <location>
        <begin position="95"/>
        <end position="105"/>
    </location>
</feature>
<evidence type="ECO:0000313" key="3">
    <source>
        <dbReference type="Proteomes" id="UP000626092"/>
    </source>
</evidence>
<sequence length="866" mass="97104">MGDEGFEEWDADFLDQLIQVEELALTSTNPTQHHRLPQPPSLPEISYSPPQELSQRATDANAKHPDRSLAESAPFVAPFRDPNGEEIERLKRVRDRNAKHPERSLADPAPFIAPSRNPNEQEIERLKVGVVFYFSPPGGGLLGFWMNGLEFYLIRVFVVLRGGYRESSAVFQSSLLTWNKIAYSFEMKGIRKRNSLNLFIQRLKPKMLRFNVEKAKTCTDHGVHAHDHPVISLEIQNDNSSNDRGGSRDNLATPTCKAVGVQTDKSWDSTPLCSKTDLSAHQHCPSKLLAVWDSPKVQGLPRNLVSKLLVACETDLHILFGCLGLSAKASTISPAVERSDVDLQDQKSPSQSAEAAKVSHLYSMLTKMYYYNAWNVHEAVVNVFWAAVFVSLNMSEYLLDMEIYFWHEIGAGMVKLEALFEALLDLCSLKDDVIVYRSLRVLRMVLNHTVDLERGSYIRSPTCSIQFSRGLHQRDPLSPLLFIVVMEAQGRLFPKQFRFLEGGEPGSVKCTVLRDNVIVEGPSSSINSSDTCELKTESLFSVGADDTSGSGLISSRTRLFDAEILWKDQRNLVSAVSTSCLDWGSVFELMHQIAMKNIEECVRVEAVAIMNMILVRSNAYLDREKFARLLAFESISHLLRKGSGLSVQKQAVRLLYLLLNCPKVMAMFCSFCEEEAECSVAANIDAKNASSQGFSVILEGLEECVACGGNGTQELKLRRSAVTLLAFLASSWKPGFEILLGKRLPKRTSFLALILKMVVSEMDTEEVNSSVPPEIFRERTLLIREALILLNRLVSNPQYSAPVLRILTNSRDMACLTVDIANRLSCSDKWLWQHNSTTRQMRESEIVALAQVFRKRVFTFLGDTMS</sequence>
<feature type="region of interest" description="Disordered" evidence="1">
    <location>
        <begin position="95"/>
        <end position="116"/>
    </location>
</feature>
<accession>A0A834LIR4</accession>
<reference evidence="2" key="1">
    <citation type="submission" date="2019-11" db="EMBL/GenBank/DDBJ databases">
        <authorList>
            <person name="Liu Y."/>
            <person name="Hou J."/>
            <person name="Li T.-Q."/>
            <person name="Guan C.-H."/>
            <person name="Wu X."/>
            <person name="Wu H.-Z."/>
            <person name="Ling F."/>
            <person name="Zhang R."/>
            <person name="Shi X.-G."/>
            <person name="Ren J.-P."/>
            <person name="Chen E.-F."/>
            <person name="Sun J.-M."/>
        </authorList>
    </citation>
    <scope>NUCLEOTIDE SEQUENCE</scope>
    <source>
        <strain evidence="2">Adult_tree_wgs_1</strain>
        <tissue evidence="2">Leaves</tissue>
    </source>
</reference>
<evidence type="ECO:0000313" key="2">
    <source>
        <dbReference type="EMBL" id="KAF7138648.1"/>
    </source>
</evidence>
<dbReference type="PANTHER" id="PTHR35761:SF1">
    <property type="entry name" value="PROTEIN SENSITIVE TO UV 2"/>
    <property type="match status" value="1"/>
</dbReference>
<name>A0A834LIR4_RHOSS</name>
<feature type="region of interest" description="Disordered" evidence="1">
    <location>
        <begin position="24"/>
        <end position="75"/>
    </location>
</feature>
<dbReference type="PANTHER" id="PTHR35761">
    <property type="entry name" value="ATR INTERACTING PROTEIN"/>
    <property type="match status" value="1"/>
</dbReference>
<evidence type="ECO:0000256" key="1">
    <source>
        <dbReference type="SAM" id="MobiDB-lite"/>
    </source>
</evidence>
<organism evidence="2 3">
    <name type="scientific">Rhododendron simsii</name>
    <name type="common">Sims's rhododendron</name>
    <dbReference type="NCBI Taxonomy" id="118357"/>
    <lineage>
        <taxon>Eukaryota</taxon>
        <taxon>Viridiplantae</taxon>
        <taxon>Streptophyta</taxon>
        <taxon>Embryophyta</taxon>
        <taxon>Tracheophyta</taxon>
        <taxon>Spermatophyta</taxon>
        <taxon>Magnoliopsida</taxon>
        <taxon>eudicotyledons</taxon>
        <taxon>Gunneridae</taxon>
        <taxon>Pentapetalae</taxon>
        <taxon>asterids</taxon>
        <taxon>Ericales</taxon>
        <taxon>Ericaceae</taxon>
        <taxon>Ericoideae</taxon>
        <taxon>Rhodoreae</taxon>
        <taxon>Rhododendron</taxon>
    </lineage>
</organism>
<dbReference type="AlphaFoldDB" id="A0A834LIR4"/>
<protein>
    <submittedName>
        <fullName evidence="2">Uncharacterized protein</fullName>
    </submittedName>
</protein>
<keyword evidence="3" id="KW-1185">Reference proteome</keyword>
<dbReference type="EMBL" id="WJXA01000007">
    <property type="protein sequence ID" value="KAF7138648.1"/>
    <property type="molecule type" value="Genomic_DNA"/>
</dbReference>
<dbReference type="Proteomes" id="UP000626092">
    <property type="component" value="Unassembled WGS sequence"/>
</dbReference>
<feature type="compositionally biased region" description="Polar residues" evidence="1">
    <location>
        <begin position="48"/>
        <end position="58"/>
    </location>
</feature>
<comment type="caution">
    <text evidence="2">The sequence shown here is derived from an EMBL/GenBank/DDBJ whole genome shotgun (WGS) entry which is preliminary data.</text>
</comment>
<dbReference type="InterPro" id="IPR044952">
    <property type="entry name" value="SUV2"/>
</dbReference>